<dbReference type="InterPro" id="IPR002491">
    <property type="entry name" value="ABC_transptr_periplasmic_BD"/>
</dbReference>
<evidence type="ECO:0000256" key="2">
    <source>
        <dbReference type="ARBA" id="ARBA00008814"/>
    </source>
</evidence>
<dbReference type="Pfam" id="PF01497">
    <property type="entry name" value="Peripla_BP_2"/>
    <property type="match status" value="1"/>
</dbReference>
<evidence type="ECO:0000256" key="1">
    <source>
        <dbReference type="ARBA" id="ARBA00004196"/>
    </source>
</evidence>
<reference evidence="8" key="2">
    <citation type="submission" date="2015-05" db="EMBL/GenBank/DDBJ databases">
        <title>Complete genome sequence of Corynebacterium mustelae DSM 45274, isolated from various tissues of a male ferret with lethal sepsis.</title>
        <authorList>
            <person name="Ruckert C."/>
            <person name="Albersmeier A."/>
            <person name="Winkler A."/>
            <person name="Tauch A."/>
        </authorList>
    </citation>
    <scope>NUCLEOTIDE SEQUENCE [LARGE SCALE GENOMIC DNA]</scope>
    <source>
        <strain evidence="8">DSM 45274</strain>
    </source>
</reference>
<evidence type="ECO:0000256" key="5">
    <source>
        <dbReference type="SAM" id="SignalP"/>
    </source>
</evidence>
<organism evidence="7 8">
    <name type="scientific">Corynebacterium mustelae</name>
    <dbReference type="NCBI Taxonomy" id="571915"/>
    <lineage>
        <taxon>Bacteria</taxon>
        <taxon>Bacillati</taxon>
        <taxon>Actinomycetota</taxon>
        <taxon>Actinomycetes</taxon>
        <taxon>Mycobacteriales</taxon>
        <taxon>Corynebacteriaceae</taxon>
        <taxon>Corynebacterium</taxon>
    </lineage>
</organism>
<gene>
    <name evidence="7" type="ORF">CMUST_00370</name>
</gene>
<dbReference type="EMBL" id="CP011542">
    <property type="protein sequence ID" value="AKK04431.1"/>
    <property type="molecule type" value="Genomic_DNA"/>
</dbReference>
<keyword evidence="4 5" id="KW-0732">Signal</keyword>
<evidence type="ECO:0000313" key="7">
    <source>
        <dbReference type="EMBL" id="AKK04431.1"/>
    </source>
</evidence>
<reference evidence="7 8" key="1">
    <citation type="journal article" date="2015" name="Genome Announc.">
        <title>Complete Genome Sequence of the Type Strain Corynebacterium mustelae DSM 45274, Isolated from Various Tissues of a Male Ferret with Lethal Sepsis.</title>
        <authorList>
            <person name="Ruckert C."/>
            <person name="Eimer J."/>
            <person name="Winkler A."/>
            <person name="Tauch A."/>
        </authorList>
    </citation>
    <scope>NUCLEOTIDE SEQUENCE [LARGE SCALE GENOMIC DNA]</scope>
    <source>
        <strain evidence="7 8">DSM 45274</strain>
    </source>
</reference>
<dbReference type="AlphaFoldDB" id="A0A0G3GTC7"/>
<dbReference type="SUPFAM" id="SSF53807">
    <property type="entry name" value="Helical backbone' metal receptor"/>
    <property type="match status" value="1"/>
</dbReference>
<keyword evidence="8" id="KW-1185">Reference proteome</keyword>
<evidence type="ECO:0000313" key="8">
    <source>
        <dbReference type="Proteomes" id="UP000035199"/>
    </source>
</evidence>
<sequence>MRPYSTTMFRAAAALAAALSLSLAGCADSGSPQPQSSAAKSAVNADFAPVTISHAFGETVIETKPERVATVAWGNHEVPLALGVVPVGMSKATWGDDDNNGVLPWVEEKLQELGAETPVLFDETDAIPFEEIEATEPDVILASYSGITEEDYKQLSKIAPTVAYPELPWTTSLDDMISMNAEALGLAPQATELSTDLDKQVADALAAHPKLADKNVLFTSFGSQGDFSKVGFYSTGDPRAGFLKDAGLGVPKIVEEKSKDADKFWIEVSAENPELFEDVDLLISYGSNDPAENEATLKKLQEDPLLGKIPAIANGHVAFLGEGPLASSANPSPLGIPWGVNKYFDTLEAAL</sequence>
<feature type="signal peptide" evidence="5">
    <location>
        <begin position="1"/>
        <end position="27"/>
    </location>
</feature>
<dbReference type="PANTHER" id="PTHR30532:SF24">
    <property type="entry name" value="FERRIC ENTEROBACTIN-BINDING PERIPLASMIC PROTEIN FEPB"/>
    <property type="match status" value="1"/>
</dbReference>
<dbReference type="PATRIC" id="fig|571915.4.peg.76"/>
<dbReference type="STRING" id="571915.CMUST_00370"/>
<dbReference type="PROSITE" id="PS51257">
    <property type="entry name" value="PROKAR_LIPOPROTEIN"/>
    <property type="match status" value="1"/>
</dbReference>
<accession>A0A0G3GTC7</accession>
<feature type="chain" id="PRO_5039540246" evidence="5">
    <location>
        <begin position="28"/>
        <end position="351"/>
    </location>
</feature>
<name>A0A0G3GTC7_9CORY</name>
<evidence type="ECO:0000256" key="3">
    <source>
        <dbReference type="ARBA" id="ARBA00022448"/>
    </source>
</evidence>
<comment type="subcellular location">
    <subcellularLocation>
        <location evidence="1">Cell envelope</location>
    </subcellularLocation>
</comment>
<dbReference type="GO" id="GO:0030288">
    <property type="term" value="C:outer membrane-bounded periplasmic space"/>
    <property type="evidence" value="ECO:0007669"/>
    <property type="project" value="TreeGrafter"/>
</dbReference>
<dbReference type="PROSITE" id="PS50983">
    <property type="entry name" value="FE_B12_PBP"/>
    <property type="match status" value="1"/>
</dbReference>
<dbReference type="Gene3D" id="3.40.50.1980">
    <property type="entry name" value="Nitrogenase molybdenum iron protein domain"/>
    <property type="match status" value="2"/>
</dbReference>
<dbReference type="CDD" id="cd01146">
    <property type="entry name" value="FhuD"/>
    <property type="match status" value="1"/>
</dbReference>
<evidence type="ECO:0000256" key="4">
    <source>
        <dbReference type="ARBA" id="ARBA00022729"/>
    </source>
</evidence>
<dbReference type="GO" id="GO:1901678">
    <property type="term" value="P:iron coordination entity transport"/>
    <property type="evidence" value="ECO:0007669"/>
    <property type="project" value="UniProtKB-ARBA"/>
</dbReference>
<dbReference type="Proteomes" id="UP000035199">
    <property type="component" value="Chromosome"/>
</dbReference>
<feature type="domain" description="Fe/B12 periplasmic-binding" evidence="6">
    <location>
        <begin position="67"/>
        <end position="351"/>
    </location>
</feature>
<dbReference type="KEGG" id="cmv:CMUST_00370"/>
<dbReference type="InterPro" id="IPR051313">
    <property type="entry name" value="Bact_iron-sidero_bind"/>
</dbReference>
<keyword evidence="3" id="KW-0813">Transport</keyword>
<protein>
    <submittedName>
        <fullName evidence="7">ABC-type Fe3+-hydroxamate transport system, periplasmic component</fullName>
    </submittedName>
</protein>
<evidence type="ECO:0000259" key="6">
    <source>
        <dbReference type="PROSITE" id="PS50983"/>
    </source>
</evidence>
<comment type="similarity">
    <text evidence="2">Belongs to the bacterial solute-binding protein 8 family.</text>
</comment>
<dbReference type="PANTHER" id="PTHR30532">
    <property type="entry name" value="IRON III DICITRATE-BINDING PERIPLASMIC PROTEIN"/>
    <property type="match status" value="1"/>
</dbReference>
<proteinExistence type="inferred from homology"/>